<sequence length="680" mass="69925">MPTVNLSPTPIIQFFGNDGLPLAGGTLLTQVGGVNYPTWSEFTGTTQLPNPIVLNARGEVATNTGSSTPLWIQPGYAYTYTLKDAAGNPIWTAPNIAGVQTILTQSILGAIIWPLTLNEIGASVTPSNYGYPPGDPRRYGAKCDGTTDDTSALVKWAKCGGPLTFPSLTSKISGPIALVSNTTIAMSEGATITTSTQDISIFTATSSSNISINGGKLVQTSAGLVDYLGGVKFSNCTNCSVSGTEFVGMQWAGVYLDTSNNCTVEQCYMHDFLGANQDQADVCVYGTSSYNIVRDNVLNGGGEHGVLVQDPYLGTIPTKNLVSGNRVGTHSGYGIVLYIPGTSGTGDSYNQVIGNYVEGVTGSFASNRSSGAGIYVVGAHAGGTLVANNTVVNCCRFTLDRTLVPAGIAVNGIPQAVTKPVISGNIISGMTQGDGIAIASSPGGAVISGGSINVPITNNGAGAGGIVLLGDGIRIIDSERVNVVGVDIYSINAGNGLFSYASGVDCTNIKITSCNIQSYDGPCVRFARNAAFANNAVAITGTIMRTFSDIPVALDMTVVNDGVVSDCLVSSGVQPSLLLNLSLRCRFTNNNFQSTGTNSISTLNTCTGSYITETNYWAGNMLNAATGCIVQTRSAAVPSAGTWSVGDTWVQTTPVSGAAPGGMCTVAGSPGTWKNQANLA</sequence>
<organism evidence="4">
    <name type="scientific">uncultured Caudovirales phage</name>
    <dbReference type="NCBI Taxonomy" id="2100421"/>
    <lineage>
        <taxon>Viruses</taxon>
        <taxon>Duplodnaviria</taxon>
        <taxon>Heunggongvirae</taxon>
        <taxon>Uroviricota</taxon>
        <taxon>Caudoviricetes</taxon>
        <taxon>Peduoviridae</taxon>
        <taxon>Maltschvirus</taxon>
        <taxon>Maltschvirus maltsch</taxon>
    </lineage>
</organism>
<dbReference type="EMBL" id="LR798202">
    <property type="protein sequence ID" value="CAB5170765.1"/>
    <property type="molecule type" value="Genomic_DNA"/>
</dbReference>
<dbReference type="GO" id="GO:0051701">
    <property type="term" value="P:biological process involved in interaction with host"/>
    <property type="evidence" value="ECO:0007669"/>
    <property type="project" value="UniProtKB-ARBA"/>
</dbReference>
<dbReference type="GO" id="GO:0019058">
    <property type="term" value="P:viral life cycle"/>
    <property type="evidence" value="ECO:0007669"/>
    <property type="project" value="UniProtKB-ARBA"/>
</dbReference>
<evidence type="ECO:0000256" key="2">
    <source>
        <dbReference type="ARBA" id="ARBA00022844"/>
    </source>
</evidence>
<dbReference type="Pfam" id="PF13229">
    <property type="entry name" value="Beta_helix"/>
    <property type="match status" value="1"/>
</dbReference>
<dbReference type="InterPro" id="IPR006626">
    <property type="entry name" value="PbH1"/>
</dbReference>
<dbReference type="EMBL" id="LR796144">
    <property type="protein sequence ID" value="CAB4121203.1"/>
    <property type="molecule type" value="Genomic_DNA"/>
</dbReference>
<evidence type="ECO:0000313" key="4">
    <source>
        <dbReference type="EMBL" id="CAB4121203.1"/>
    </source>
</evidence>
<evidence type="ECO:0000313" key="5">
    <source>
        <dbReference type="EMBL" id="CAB5170765.1"/>
    </source>
</evidence>
<evidence type="ECO:0000259" key="3">
    <source>
        <dbReference type="Pfam" id="PF13229"/>
    </source>
</evidence>
<dbReference type="InterPro" id="IPR039448">
    <property type="entry name" value="Beta_helix"/>
</dbReference>
<dbReference type="SUPFAM" id="SSF51126">
    <property type="entry name" value="Pectin lyase-like"/>
    <property type="match status" value="1"/>
</dbReference>
<dbReference type="InterPro" id="IPR012334">
    <property type="entry name" value="Pectin_lyas_fold"/>
</dbReference>
<comment type="subcellular location">
    <subcellularLocation>
        <location evidence="1">Virion</location>
    </subcellularLocation>
</comment>
<name>A0A6J5KIL4_9CAUD</name>
<protein>
    <submittedName>
        <fullName evidence="4">Right handed beta helix region</fullName>
    </submittedName>
</protein>
<proteinExistence type="predicted"/>
<dbReference type="GO" id="GO:0044423">
    <property type="term" value="C:virion component"/>
    <property type="evidence" value="ECO:0007669"/>
    <property type="project" value="UniProtKB-KW"/>
</dbReference>
<dbReference type="SMART" id="SM00710">
    <property type="entry name" value="PbH1"/>
    <property type="match status" value="9"/>
</dbReference>
<reference evidence="4" key="1">
    <citation type="submission" date="2020-04" db="EMBL/GenBank/DDBJ databases">
        <authorList>
            <person name="Chiriac C."/>
            <person name="Salcher M."/>
            <person name="Ghai R."/>
            <person name="Kavagutti S V."/>
        </authorList>
    </citation>
    <scope>NUCLEOTIDE SEQUENCE</scope>
</reference>
<keyword evidence="2" id="KW-0946">Virion</keyword>
<accession>A0A6J5KIL4</accession>
<dbReference type="Gene3D" id="2.160.20.10">
    <property type="entry name" value="Single-stranded right-handed beta-helix, Pectin lyase-like"/>
    <property type="match status" value="1"/>
</dbReference>
<gene>
    <name evidence="5" type="ORF">UFOVP154_47</name>
    <name evidence="4" type="ORF">UFOVP8_32</name>
</gene>
<evidence type="ECO:0000256" key="1">
    <source>
        <dbReference type="ARBA" id="ARBA00004328"/>
    </source>
</evidence>
<feature type="domain" description="Right handed beta helix" evidence="3">
    <location>
        <begin position="230"/>
        <end position="391"/>
    </location>
</feature>
<dbReference type="InterPro" id="IPR011050">
    <property type="entry name" value="Pectin_lyase_fold/virulence"/>
</dbReference>